<name>A0A9K3LWF8_9STRA</name>
<organism evidence="2 3">
    <name type="scientific">Nitzschia inconspicua</name>
    <dbReference type="NCBI Taxonomy" id="303405"/>
    <lineage>
        <taxon>Eukaryota</taxon>
        <taxon>Sar</taxon>
        <taxon>Stramenopiles</taxon>
        <taxon>Ochrophyta</taxon>
        <taxon>Bacillariophyta</taxon>
        <taxon>Bacillariophyceae</taxon>
        <taxon>Bacillariophycidae</taxon>
        <taxon>Bacillariales</taxon>
        <taxon>Bacillariaceae</taxon>
        <taxon>Nitzschia</taxon>
    </lineage>
</organism>
<gene>
    <name evidence="2" type="ORF">IV203_027549</name>
</gene>
<proteinExistence type="predicted"/>
<reference evidence="2" key="2">
    <citation type="submission" date="2021-04" db="EMBL/GenBank/DDBJ databases">
        <authorList>
            <person name="Podell S."/>
        </authorList>
    </citation>
    <scope>NUCLEOTIDE SEQUENCE</scope>
    <source>
        <strain evidence="2">Hildebrandi</strain>
    </source>
</reference>
<evidence type="ECO:0000313" key="3">
    <source>
        <dbReference type="Proteomes" id="UP000693970"/>
    </source>
</evidence>
<comment type="caution">
    <text evidence="2">The sequence shown here is derived from an EMBL/GenBank/DDBJ whole genome shotgun (WGS) entry which is preliminary data.</text>
</comment>
<dbReference type="PANTHER" id="PTHR15020">
    <property type="entry name" value="FLAVIN REDUCTASE-RELATED"/>
    <property type="match status" value="1"/>
</dbReference>
<evidence type="ECO:0000313" key="2">
    <source>
        <dbReference type="EMBL" id="KAG7369803.1"/>
    </source>
</evidence>
<protein>
    <submittedName>
        <fullName evidence="2">NmrA family protein</fullName>
    </submittedName>
</protein>
<dbReference type="Pfam" id="PF13460">
    <property type="entry name" value="NAD_binding_10"/>
    <property type="match status" value="1"/>
</dbReference>
<reference evidence="2" key="1">
    <citation type="journal article" date="2021" name="Sci. Rep.">
        <title>Diploid genomic architecture of Nitzschia inconspicua, an elite biomass production diatom.</title>
        <authorList>
            <person name="Oliver A."/>
            <person name="Podell S."/>
            <person name="Pinowska A."/>
            <person name="Traller J.C."/>
            <person name="Smith S.R."/>
            <person name="McClure R."/>
            <person name="Beliaev A."/>
            <person name="Bohutskyi P."/>
            <person name="Hill E.A."/>
            <person name="Rabines A."/>
            <person name="Zheng H."/>
            <person name="Allen L.Z."/>
            <person name="Kuo A."/>
            <person name="Grigoriev I.V."/>
            <person name="Allen A.E."/>
            <person name="Hazlebeck D."/>
            <person name="Allen E.E."/>
        </authorList>
    </citation>
    <scope>NUCLEOTIDE SEQUENCE</scope>
    <source>
        <strain evidence="2">Hildebrandi</strain>
    </source>
</reference>
<feature type="domain" description="NAD(P)-binding" evidence="1">
    <location>
        <begin position="66"/>
        <end position="285"/>
    </location>
</feature>
<dbReference type="OrthoDB" id="419598at2759"/>
<sequence length="357" mass="39366">MDLRELDEPRVNGLLAVSQRVKRTGKTFPSTIAWFILLVFSMSTSTTTRRRHMVAAALSPKVAVLGGTGRLGRATVQELLKNDIPVSCLVRPSSSVPSDWPSDKVTVVRGELMDGAGKPSTAVVDVLKGCTHCVAVYGATRKTKISDFWDKLVEDTDPTHAKQINYESMKALVEACKQTNCSQILRITGKGEDPTSFFSVLINGLGSFAKGWNYEGEQVLREQSDVDYTIIRPGIMKEDYPPPPKDDEKPIEPEYLELAENGGNLPVSAVSYQQMAQLLVECILNQQSKRVTMTAMNVKGKPALPTVKERVQALHPDSRKFPKSLIDEHKMAVYKAATRVTAVMTVLLVGLIKLVFF</sequence>
<dbReference type="Proteomes" id="UP000693970">
    <property type="component" value="Unassembled WGS sequence"/>
</dbReference>
<dbReference type="AlphaFoldDB" id="A0A9K3LWF8"/>
<evidence type="ECO:0000259" key="1">
    <source>
        <dbReference type="Pfam" id="PF13460"/>
    </source>
</evidence>
<dbReference type="EMBL" id="JAGRRH010000005">
    <property type="protein sequence ID" value="KAG7369803.1"/>
    <property type="molecule type" value="Genomic_DNA"/>
</dbReference>
<dbReference type="InterPro" id="IPR016040">
    <property type="entry name" value="NAD(P)-bd_dom"/>
</dbReference>
<accession>A0A9K3LWF8</accession>
<dbReference type="PANTHER" id="PTHR15020:SF11">
    <property type="entry name" value="OS06G0360300 PROTEIN"/>
    <property type="match status" value="1"/>
</dbReference>
<keyword evidence="3" id="KW-1185">Reference proteome</keyword>